<protein>
    <submittedName>
        <fullName evidence="1">Uncharacterized protein</fullName>
    </submittedName>
</protein>
<name>A0A0A8Z686_ARUDO</name>
<reference evidence="1" key="1">
    <citation type="submission" date="2014-09" db="EMBL/GenBank/DDBJ databases">
        <authorList>
            <person name="Magalhaes I.L.F."/>
            <person name="Oliveira U."/>
            <person name="Santos F.R."/>
            <person name="Vidigal T.H.D.A."/>
            <person name="Brescovit A.D."/>
            <person name="Santos A.J."/>
        </authorList>
    </citation>
    <scope>NUCLEOTIDE SEQUENCE</scope>
    <source>
        <tissue evidence="1">Shoot tissue taken approximately 20 cm above the soil surface</tissue>
    </source>
</reference>
<proteinExistence type="predicted"/>
<dbReference type="EMBL" id="GBRH01262976">
    <property type="protein sequence ID" value="JAD34919.1"/>
    <property type="molecule type" value="Transcribed_RNA"/>
</dbReference>
<dbReference type="AlphaFoldDB" id="A0A0A8Z686"/>
<evidence type="ECO:0000313" key="1">
    <source>
        <dbReference type="EMBL" id="JAD34919.1"/>
    </source>
</evidence>
<reference evidence="1" key="2">
    <citation type="journal article" date="2015" name="Data Brief">
        <title>Shoot transcriptome of the giant reed, Arundo donax.</title>
        <authorList>
            <person name="Barrero R.A."/>
            <person name="Guerrero F.D."/>
            <person name="Moolhuijzen P."/>
            <person name="Goolsby J.A."/>
            <person name="Tidwell J."/>
            <person name="Bellgard S.E."/>
            <person name="Bellgard M.I."/>
        </authorList>
    </citation>
    <scope>NUCLEOTIDE SEQUENCE</scope>
    <source>
        <tissue evidence="1">Shoot tissue taken approximately 20 cm above the soil surface</tissue>
    </source>
</reference>
<accession>A0A0A8Z686</accession>
<sequence>MYNETKQCSTLGTSVHFRL</sequence>
<organism evidence="1">
    <name type="scientific">Arundo donax</name>
    <name type="common">Giant reed</name>
    <name type="synonym">Donax arundinaceus</name>
    <dbReference type="NCBI Taxonomy" id="35708"/>
    <lineage>
        <taxon>Eukaryota</taxon>
        <taxon>Viridiplantae</taxon>
        <taxon>Streptophyta</taxon>
        <taxon>Embryophyta</taxon>
        <taxon>Tracheophyta</taxon>
        <taxon>Spermatophyta</taxon>
        <taxon>Magnoliopsida</taxon>
        <taxon>Liliopsida</taxon>
        <taxon>Poales</taxon>
        <taxon>Poaceae</taxon>
        <taxon>PACMAD clade</taxon>
        <taxon>Arundinoideae</taxon>
        <taxon>Arundineae</taxon>
        <taxon>Arundo</taxon>
    </lineage>
</organism>